<evidence type="ECO:0000256" key="1">
    <source>
        <dbReference type="SAM" id="MobiDB-lite"/>
    </source>
</evidence>
<proteinExistence type="predicted"/>
<dbReference type="RefSeq" id="WP_072344186.1">
    <property type="nucleotide sequence ID" value="NZ_FPKU01000002.1"/>
</dbReference>
<dbReference type="OrthoDB" id="7950538at2"/>
<evidence type="ECO:0000313" key="2">
    <source>
        <dbReference type="EMBL" id="SFZ85657.1"/>
    </source>
</evidence>
<name>A0A1K2I005_9HYPH</name>
<organism evidence="2 3">
    <name type="scientific">Devosia enhydra</name>
    <dbReference type="NCBI Taxonomy" id="665118"/>
    <lineage>
        <taxon>Bacteria</taxon>
        <taxon>Pseudomonadati</taxon>
        <taxon>Pseudomonadota</taxon>
        <taxon>Alphaproteobacteria</taxon>
        <taxon>Hyphomicrobiales</taxon>
        <taxon>Devosiaceae</taxon>
        <taxon>Devosia</taxon>
    </lineage>
</organism>
<gene>
    <name evidence="2" type="ORF">SAMN02983003_2825</name>
</gene>
<feature type="region of interest" description="Disordered" evidence="1">
    <location>
        <begin position="1"/>
        <end position="51"/>
    </location>
</feature>
<dbReference type="STRING" id="665118.SAMN02983003_2825"/>
<evidence type="ECO:0000313" key="3">
    <source>
        <dbReference type="Proteomes" id="UP000183447"/>
    </source>
</evidence>
<reference evidence="2 3" key="1">
    <citation type="submission" date="2016-11" db="EMBL/GenBank/DDBJ databases">
        <authorList>
            <person name="Jaros S."/>
            <person name="Januszkiewicz K."/>
            <person name="Wedrychowicz H."/>
        </authorList>
    </citation>
    <scope>NUCLEOTIDE SEQUENCE [LARGE SCALE GENOMIC DNA]</scope>
    <source>
        <strain evidence="2 3">ATCC 23634</strain>
    </source>
</reference>
<protein>
    <submittedName>
        <fullName evidence="2">Uncharacterized protein</fullName>
    </submittedName>
</protein>
<keyword evidence="3" id="KW-1185">Reference proteome</keyword>
<dbReference type="EMBL" id="FPKU01000002">
    <property type="protein sequence ID" value="SFZ85657.1"/>
    <property type="molecule type" value="Genomic_DNA"/>
</dbReference>
<dbReference type="AlphaFoldDB" id="A0A1K2I005"/>
<dbReference type="Proteomes" id="UP000183447">
    <property type="component" value="Unassembled WGS sequence"/>
</dbReference>
<accession>A0A1K2I005</accession>
<feature type="compositionally biased region" description="Low complexity" evidence="1">
    <location>
        <begin position="31"/>
        <end position="51"/>
    </location>
</feature>
<sequence>MSETLKSIAIPVKPKARRSRAPAPSSPSLPPQKAFDPLAGRPRAAGAAPAPAHAYGIGQRLVYRTLMGNSTCTVLRLLPVEKGVLSYRVRSDIESYERNVEESALSLPR</sequence>